<evidence type="ECO:0000313" key="8">
    <source>
        <dbReference type="Proteomes" id="UP000800235"/>
    </source>
</evidence>
<keyword evidence="5" id="KW-0175">Coiled coil</keyword>
<accession>A0A9P4TYR5</accession>
<dbReference type="InterPro" id="IPR002777">
    <property type="entry name" value="PFD_beta-like"/>
</dbReference>
<evidence type="ECO:0000256" key="5">
    <source>
        <dbReference type="SAM" id="Coils"/>
    </source>
</evidence>
<feature type="coiled-coil region" evidence="5">
    <location>
        <begin position="40"/>
        <end position="70"/>
    </location>
</feature>
<dbReference type="SUPFAM" id="SSF46579">
    <property type="entry name" value="Prefoldin"/>
    <property type="match status" value="1"/>
</dbReference>
<dbReference type="PANTHER" id="PTHR21100:SF9">
    <property type="entry name" value="PREFOLDIN SUBUNIT 4"/>
    <property type="match status" value="1"/>
</dbReference>
<sequence>MATIKSRMLSKEDEAATEEVEVRREDQEKINKFSRLHQREFALEESLKQKQKDKEDLEEIVTELEELELMDEDARIPYKIGDSFFTLTLPEVQELVEGSKTRIEIDVEKVEGMLNGLREEMSELKVALYGRFGRSINLET</sequence>
<proteinExistence type="inferred from homology"/>
<comment type="function">
    <text evidence="3 4">Binds specifically to cytosolic chaperonin (c-CPN) and transfers target proteins to it. Binds to nascent polypeptide chain and promotes folding in an environment in which there are many competing pathways for nonnative proteins.</text>
</comment>
<dbReference type="InterPro" id="IPR016661">
    <property type="entry name" value="PFDN4"/>
</dbReference>
<dbReference type="PANTHER" id="PTHR21100">
    <property type="entry name" value="PREFOLDIN SUBUNIT 4"/>
    <property type="match status" value="1"/>
</dbReference>
<dbReference type="OrthoDB" id="10250441at2759"/>
<dbReference type="GO" id="GO:0051082">
    <property type="term" value="F:unfolded protein binding"/>
    <property type="evidence" value="ECO:0007669"/>
    <property type="project" value="InterPro"/>
</dbReference>
<dbReference type="Gene3D" id="1.10.287.370">
    <property type="match status" value="1"/>
</dbReference>
<dbReference type="GO" id="GO:0005737">
    <property type="term" value="C:cytoplasm"/>
    <property type="evidence" value="ECO:0007669"/>
    <property type="project" value="TreeGrafter"/>
</dbReference>
<keyword evidence="8" id="KW-1185">Reference proteome</keyword>
<dbReference type="PIRSF" id="PIRSF016477">
    <property type="entry name" value="Prefoldin_subunit_4"/>
    <property type="match status" value="1"/>
</dbReference>
<dbReference type="Pfam" id="PF01920">
    <property type="entry name" value="Prefoldin_2"/>
    <property type="match status" value="1"/>
</dbReference>
<feature type="compositionally biased region" description="Basic and acidic residues" evidence="6">
    <location>
        <begin position="9"/>
        <end position="24"/>
    </location>
</feature>
<evidence type="ECO:0000256" key="1">
    <source>
        <dbReference type="ARBA" id="ARBA00008045"/>
    </source>
</evidence>
<organism evidence="7 8">
    <name type="scientific">Tothia fuscella</name>
    <dbReference type="NCBI Taxonomy" id="1048955"/>
    <lineage>
        <taxon>Eukaryota</taxon>
        <taxon>Fungi</taxon>
        <taxon>Dikarya</taxon>
        <taxon>Ascomycota</taxon>
        <taxon>Pezizomycotina</taxon>
        <taxon>Dothideomycetes</taxon>
        <taxon>Pleosporomycetidae</taxon>
        <taxon>Venturiales</taxon>
        <taxon>Cylindrosympodiaceae</taxon>
        <taxon>Tothia</taxon>
    </lineage>
</organism>
<feature type="region of interest" description="Disordered" evidence="6">
    <location>
        <begin position="1"/>
        <end position="24"/>
    </location>
</feature>
<comment type="caution">
    <text evidence="7">The sequence shown here is derived from an EMBL/GenBank/DDBJ whole genome shotgun (WGS) entry which is preliminary data.</text>
</comment>
<evidence type="ECO:0000256" key="2">
    <source>
        <dbReference type="ARBA" id="ARBA00023186"/>
    </source>
</evidence>
<evidence type="ECO:0000256" key="6">
    <source>
        <dbReference type="SAM" id="MobiDB-lite"/>
    </source>
</evidence>
<protein>
    <recommendedName>
        <fullName evidence="4">Prefoldin subunit 4</fullName>
    </recommendedName>
</protein>
<comment type="subunit">
    <text evidence="4">Heterohexamer of two PFD-alpha type and four PFD-beta type subunits.</text>
</comment>
<dbReference type="Proteomes" id="UP000800235">
    <property type="component" value="Unassembled WGS sequence"/>
</dbReference>
<evidence type="ECO:0000256" key="3">
    <source>
        <dbReference type="ARBA" id="ARBA00024667"/>
    </source>
</evidence>
<evidence type="ECO:0000313" key="7">
    <source>
        <dbReference type="EMBL" id="KAF2430955.1"/>
    </source>
</evidence>
<keyword evidence="2 4" id="KW-0143">Chaperone</keyword>
<reference evidence="7" key="1">
    <citation type="journal article" date="2020" name="Stud. Mycol.">
        <title>101 Dothideomycetes genomes: a test case for predicting lifestyles and emergence of pathogens.</title>
        <authorList>
            <person name="Haridas S."/>
            <person name="Albert R."/>
            <person name="Binder M."/>
            <person name="Bloem J."/>
            <person name="Labutti K."/>
            <person name="Salamov A."/>
            <person name="Andreopoulos B."/>
            <person name="Baker S."/>
            <person name="Barry K."/>
            <person name="Bills G."/>
            <person name="Bluhm B."/>
            <person name="Cannon C."/>
            <person name="Castanera R."/>
            <person name="Culley D."/>
            <person name="Daum C."/>
            <person name="Ezra D."/>
            <person name="Gonzalez J."/>
            <person name="Henrissat B."/>
            <person name="Kuo A."/>
            <person name="Liang C."/>
            <person name="Lipzen A."/>
            <person name="Lutzoni F."/>
            <person name="Magnuson J."/>
            <person name="Mondo S."/>
            <person name="Nolan M."/>
            <person name="Ohm R."/>
            <person name="Pangilinan J."/>
            <person name="Park H.-J."/>
            <person name="Ramirez L."/>
            <person name="Alfaro M."/>
            <person name="Sun H."/>
            <person name="Tritt A."/>
            <person name="Yoshinaga Y."/>
            <person name="Zwiers L.-H."/>
            <person name="Turgeon B."/>
            <person name="Goodwin S."/>
            <person name="Spatafora J."/>
            <person name="Crous P."/>
            <person name="Grigoriev I."/>
        </authorList>
    </citation>
    <scope>NUCLEOTIDE SEQUENCE</scope>
    <source>
        <strain evidence="7">CBS 130266</strain>
    </source>
</reference>
<comment type="similarity">
    <text evidence="1 4">Belongs to the prefoldin subunit beta family.</text>
</comment>
<dbReference type="GO" id="GO:0016272">
    <property type="term" value="C:prefoldin complex"/>
    <property type="evidence" value="ECO:0007669"/>
    <property type="project" value="UniProtKB-UniRule"/>
</dbReference>
<dbReference type="AlphaFoldDB" id="A0A9P4TYR5"/>
<dbReference type="FunFam" id="1.10.287.370:FF:000005">
    <property type="entry name" value="Prefoldin subunit 4"/>
    <property type="match status" value="1"/>
</dbReference>
<gene>
    <name evidence="7" type="ORF">EJ08DRAFT_696897</name>
</gene>
<dbReference type="InterPro" id="IPR009053">
    <property type="entry name" value="Prefoldin"/>
</dbReference>
<dbReference type="EMBL" id="MU007035">
    <property type="protein sequence ID" value="KAF2430955.1"/>
    <property type="molecule type" value="Genomic_DNA"/>
</dbReference>
<name>A0A9P4TYR5_9PEZI</name>
<feature type="coiled-coil region" evidence="5">
    <location>
        <begin position="100"/>
        <end position="127"/>
    </location>
</feature>
<dbReference type="GO" id="GO:0006457">
    <property type="term" value="P:protein folding"/>
    <property type="evidence" value="ECO:0007669"/>
    <property type="project" value="UniProtKB-UniRule"/>
</dbReference>
<evidence type="ECO:0000256" key="4">
    <source>
        <dbReference type="PIRNR" id="PIRNR016477"/>
    </source>
</evidence>